<gene>
    <name evidence="1" type="ORF">GMARGA_LOCUS39248</name>
</gene>
<dbReference type="EMBL" id="CAJVQB010092666">
    <property type="protein sequence ID" value="CAG8848579.1"/>
    <property type="molecule type" value="Genomic_DNA"/>
</dbReference>
<dbReference type="Proteomes" id="UP000789901">
    <property type="component" value="Unassembled WGS sequence"/>
</dbReference>
<evidence type="ECO:0000313" key="2">
    <source>
        <dbReference type="Proteomes" id="UP000789901"/>
    </source>
</evidence>
<accession>A0ABN7X5F6</accession>
<feature type="non-terminal residue" evidence="1">
    <location>
        <position position="139"/>
    </location>
</feature>
<sequence length="139" mass="15699">NKCSLSDCNKIIDPVIFERRFSESSSQSSGTSALADRLGENLELGSPTDVLPLLGQKDLPLYESKPQKKQLKDDSVNKDLIFASQLSEDSYTYLYKEIVKAEADNDITSQTILNCYFQFGKKLSDRLDYYKIEKNIGIV</sequence>
<keyword evidence="2" id="KW-1185">Reference proteome</keyword>
<organism evidence="1 2">
    <name type="scientific">Gigaspora margarita</name>
    <dbReference type="NCBI Taxonomy" id="4874"/>
    <lineage>
        <taxon>Eukaryota</taxon>
        <taxon>Fungi</taxon>
        <taxon>Fungi incertae sedis</taxon>
        <taxon>Mucoromycota</taxon>
        <taxon>Glomeromycotina</taxon>
        <taxon>Glomeromycetes</taxon>
        <taxon>Diversisporales</taxon>
        <taxon>Gigasporaceae</taxon>
        <taxon>Gigaspora</taxon>
    </lineage>
</organism>
<feature type="non-terminal residue" evidence="1">
    <location>
        <position position="1"/>
    </location>
</feature>
<name>A0ABN7X5F6_GIGMA</name>
<evidence type="ECO:0000313" key="1">
    <source>
        <dbReference type="EMBL" id="CAG8848579.1"/>
    </source>
</evidence>
<proteinExistence type="predicted"/>
<comment type="caution">
    <text evidence="1">The sequence shown here is derived from an EMBL/GenBank/DDBJ whole genome shotgun (WGS) entry which is preliminary data.</text>
</comment>
<protein>
    <submittedName>
        <fullName evidence="1">6783_t:CDS:1</fullName>
    </submittedName>
</protein>
<reference evidence="1 2" key="1">
    <citation type="submission" date="2021-06" db="EMBL/GenBank/DDBJ databases">
        <authorList>
            <person name="Kallberg Y."/>
            <person name="Tangrot J."/>
            <person name="Rosling A."/>
        </authorList>
    </citation>
    <scope>NUCLEOTIDE SEQUENCE [LARGE SCALE GENOMIC DNA]</scope>
    <source>
        <strain evidence="1 2">120-4 pot B 10/14</strain>
    </source>
</reference>